<keyword evidence="2" id="KW-0812">Transmembrane</keyword>
<dbReference type="KEGG" id="taj:C1A40_16375"/>
<evidence type="ECO:0000313" key="4">
    <source>
        <dbReference type="EMBL" id="AUS06922.1"/>
    </source>
</evidence>
<evidence type="ECO:0000256" key="1">
    <source>
        <dbReference type="ARBA" id="ARBA00008918"/>
    </source>
</evidence>
<dbReference type="InterPro" id="IPR010499">
    <property type="entry name" value="AraC_E-bd"/>
</dbReference>
<dbReference type="InterPro" id="IPR023393">
    <property type="entry name" value="START-like_dom_sf"/>
</dbReference>
<dbReference type="InterPro" id="IPR005031">
    <property type="entry name" value="COQ10_START"/>
</dbReference>
<dbReference type="OrthoDB" id="9807923at2"/>
<feature type="domain" description="AraC effector-binding" evidence="3">
    <location>
        <begin position="187"/>
        <end position="340"/>
    </location>
</feature>
<reference evidence="5" key="1">
    <citation type="submission" date="2018-01" db="EMBL/GenBank/DDBJ databases">
        <title>Complete genome of Tamlana sp. UJ94.</title>
        <authorList>
            <person name="Jung J."/>
            <person name="Chung D."/>
            <person name="Bae S.S."/>
            <person name="Baek K."/>
        </authorList>
    </citation>
    <scope>NUCLEOTIDE SEQUENCE [LARGE SCALE GENOMIC DNA]</scope>
    <source>
        <strain evidence="5">UJ94</strain>
    </source>
</reference>
<dbReference type="SUPFAM" id="SSF55961">
    <property type="entry name" value="Bet v1-like"/>
    <property type="match status" value="1"/>
</dbReference>
<dbReference type="EMBL" id="CP025938">
    <property type="protein sequence ID" value="AUS06922.1"/>
    <property type="molecule type" value="Genomic_DNA"/>
</dbReference>
<dbReference type="Pfam" id="PF03364">
    <property type="entry name" value="Polyketide_cyc"/>
    <property type="match status" value="1"/>
</dbReference>
<protein>
    <submittedName>
        <fullName evidence="4">Transcription activator effector-binding protein</fullName>
    </submittedName>
</protein>
<keyword evidence="2" id="KW-0472">Membrane</keyword>
<feature type="transmembrane region" description="Helical" evidence="2">
    <location>
        <begin position="6"/>
        <end position="24"/>
    </location>
</feature>
<name>A0A2I7SM14_9FLAO</name>
<sequence>MKALKYILLLLLIIFIGTAMYIAVQPNEFSFSRSKIIKAPASLLYNKVNDYKNWPDFSPWIEKEPHATLTYEDKTAGVDAGYSWSGEILGEGKMKTISVDKNKAISQKITFVKPFKSQSDINWSFEDTDEGTKVTWAMQGKQDFMTKMHTTFAGSIEENTSPDFERGLFKLDSIVTADMQKYSVTVNGITEHGGGFYIYNTTSCKISEISNKMQDMMPKVSAFAKQHHIKMAGAPFVQYLKWDVANNAAIFSCCIPTTERVITTEDHILTGHMESFKAVKTTLKGSYDNLKEAWDTAMKYIPENGFEFTENGPMLEAYLTDPSNTENPAEWITEIYIAVK</sequence>
<dbReference type="Proteomes" id="UP000236592">
    <property type="component" value="Chromosome"/>
</dbReference>
<dbReference type="Gene3D" id="3.30.530.20">
    <property type="match status" value="1"/>
</dbReference>
<organism evidence="4 5">
    <name type="scientific">Pseudotamlana carrageenivorans</name>
    <dbReference type="NCBI Taxonomy" id="2069432"/>
    <lineage>
        <taxon>Bacteria</taxon>
        <taxon>Pseudomonadati</taxon>
        <taxon>Bacteroidota</taxon>
        <taxon>Flavobacteriia</taxon>
        <taxon>Flavobacteriales</taxon>
        <taxon>Flavobacteriaceae</taxon>
        <taxon>Pseudotamlana</taxon>
    </lineage>
</organism>
<evidence type="ECO:0000259" key="3">
    <source>
        <dbReference type="SMART" id="SM00871"/>
    </source>
</evidence>
<dbReference type="Gene3D" id="3.20.80.10">
    <property type="entry name" value="Regulatory factor, effector binding domain"/>
    <property type="match status" value="1"/>
</dbReference>
<proteinExistence type="inferred from homology"/>
<dbReference type="Pfam" id="PF06445">
    <property type="entry name" value="GyrI-like"/>
    <property type="match status" value="1"/>
</dbReference>
<comment type="similarity">
    <text evidence="1">Belongs to the ribosome association toxin RatA family.</text>
</comment>
<dbReference type="SMART" id="SM00871">
    <property type="entry name" value="AraC_E_bind"/>
    <property type="match status" value="1"/>
</dbReference>
<dbReference type="InterPro" id="IPR011256">
    <property type="entry name" value="Reg_factor_effector_dom_sf"/>
</dbReference>
<dbReference type="RefSeq" id="WP_102996831.1">
    <property type="nucleotide sequence ID" value="NZ_CP025938.1"/>
</dbReference>
<gene>
    <name evidence="4" type="ORF">C1A40_16375</name>
</gene>
<dbReference type="AlphaFoldDB" id="A0A2I7SM14"/>
<keyword evidence="5" id="KW-1185">Reference proteome</keyword>
<keyword evidence="2" id="KW-1133">Transmembrane helix</keyword>
<dbReference type="CDD" id="cd07818">
    <property type="entry name" value="SRPBCC_1"/>
    <property type="match status" value="1"/>
</dbReference>
<accession>A0A2I7SM14</accession>
<evidence type="ECO:0000256" key="2">
    <source>
        <dbReference type="SAM" id="Phobius"/>
    </source>
</evidence>
<dbReference type="SUPFAM" id="SSF55136">
    <property type="entry name" value="Probable bacterial effector-binding domain"/>
    <property type="match status" value="1"/>
</dbReference>
<dbReference type="InterPro" id="IPR029442">
    <property type="entry name" value="GyrI-like"/>
</dbReference>
<evidence type="ECO:0000313" key="5">
    <source>
        <dbReference type="Proteomes" id="UP000236592"/>
    </source>
</evidence>